<gene>
    <name evidence="2" type="primary">Vigan.07G201900</name>
    <name evidence="2" type="ORF">VIGAN_07201900</name>
</gene>
<evidence type="ECO:0000313" key="3">
    <source>
        <dbReference type="Proteomes" id="UP000291084"/>
    </source>
</evidence>
<organism evidence="2 3">
    <name type="scientific">Vigna angularis var. angularis</name>
    <dbReference type="NCBI Taxonomy" id="157739"/>
    <lineage>
        <taxon>Eukaryota</taxon>
        <taxon>Viridiplantae</taxon>
        <taxon>Streptophyta</taxon>
        <taxon>Embryophyta</taxon>
        <taxon>Tracheophyta</taxon>
        <taxon>Spermatophyta</taxon>
        <taxon>Magnoliopsida</taxon>
        <taxon>eudicotyledons</taxon>
        <taxon>Gunneridae</taxon>
        <taxon>Pentapetalae</taxon>
        <taxon>rosids</taxon>
        <taxon>fabids</taxon>
        <taxon>Fabales</taxon>
        <taxon>Fabaceae</taxon>
        <taxon>Papilionoideae</taxon>
        <taxon>50 kb inversion clade</taxon>
        <taxon>NPAAA clade</taxon>
        <taxon>indigoferoid/millettioid clade</taxon>
        <taxon>Phaseoleae</taxon>
        <taxon>Vigna</taxon>
    </lineage>
</organism>
<reference evidence="2 3" key="1">
    <citation type="journal article" date="2015" name="Sci. Rep.">
        <title>The power of single molecule real-time sequencing technology in the de novo assembly of a eukaryotic genome.</title>
        <authorList>
            <person name="Sakai H."/>
            <person name="Naito K."/>
            <person name="Ogiso-Tanaka E."/>
            <person name="Takahashi Y."/>
            <person name="Iseki K."/>
            <person name="Muto C."/>
            <person name="Satou K."/>
            <person name="Teruya K."/>
            <person name="Shiroma A."/>
            <person name="Shimoji M."/>
            <person name="Hirano T."/>
            <person name="Itoh T."/>
            <person name="Kaga A."/>
            <person name="Tomooka N."/>
        </authorList>
    </citation>
    <scope>NUCLEOTIDE SEQUENCE [LARGE SCALE GENOMIC DNA]</scope>
    <source>
        <strain evidence="3">cv. Shumari</strain>
    </source>
</reference>
<evidence type="ECO:0000256" key="1">
    <source>
        <dbReference type="SAM" id="MobiDB-lite"/>
    </source>
</evidence>
<proteinExistence type="predicted"/>
<evidence type="ECO:0000313" key="2">
    <source>
        <dbReference type="EMBL" id="BAT93116.1"/>
    </source>
</evidence>
<dbReference type="Proteomes" id="UP000291084">
    <property type="component" value="Chromosome 7"/>
</dbReference>
<feature type="compositionally biased region" description="Polar residues" evidence="1">
    <location>
        <begin position="13"/>
        <end position="34"/>
    </location>
</feature>
<keyword evidence="3" id="KW-1185">Reference proteome</keyword>
<dbReference type="EMBL" id="AP015040">
    <property type="protein sequence ID" value="BAT93116.1"/>
    <property type="molecule type" value="Genomic_DNA"/>
</dbReference>
<feature type="non-terminal residue" evidence="2">
    <location>
        <position position="1"/>
    </location>
</feature>
<feature type="compositionally biased region" description="Basic and acidic residues" evidence="1">
    <location>
        <begin position="1"/>
        <end position="11"/>
    </location>
</feature>
<sequence length="105" mass="11787">PRNSYLDKENGFETITSSSRRVQNLQNDSRNVQNGHPEPQKLSKTKTKSIFPNTSRLGAKKGRPGVTFCEYLAPGRDSGAPGRDLMQNSADLMPELRFSNSNHFY</sequence>
<feature type="region of interest" description="Disordered" evidence="1">
    <location>
        <begin position="1"/>
        <end position="59"/>
    </location>
</feature>
<protein>
    <submittedName>
        <fullName evidence="2">Uncharacterized protein</fullName>
    </submittedName>
</protein>
<name>A0A0S3SJU7_PHAAN</name>
<dbReference type="AlphaFoldDB" id="A0A0S3SJU7"/>
<accession>A0A0S3SJU7</accession>